<evidence type="ECO:0000313" key="2">
    <source>
        <dbReference type="Proteomes" id="UP000292027"/>
    </source>
</evidence>
<sequence length="173" mass="18724">MTKDSDVDDANIIWIGGPAAAGKTTVSRLFAQKHGFVYYSVDAHAFAHEKRAAAAGIHVLGTGPGDFDRRPMIIEDVRSLAAGVTVVVEGAFVTPSMAGVGENAVWLMPSQDEQRARLERRDPGGDHEGCVWGWGLVRSQLQNTGARVIVVDGQTVEQTVMAVEQMFKDFLEK</sequence>
<dbReference type="SUPFAM" id="SSF52540">
    <property type="entry name" value="P-loop containing nucleoside triphosphate hydrolases"/>
    <property type="match status" value="1"/>
</dbReference>
<evidence type="ECO:0000313" key="1">
    <source>
        <dbReference type="EMBL" id="RZU16196.1"/>
    </source>
</evidence>
<dbReference type="AlphaFoldDB" id="A0A4V2FY43"/>
<reference evidence="1 2" key="1">
    <citation type="journal article" date="2015" name="Stand. Genomic Sci.">
        <title>Genomic Encyclopedia of Bacterial and Archaeal Type Strains, Phase III: the genomes of soil and plant-associated and newly described type strains.</title>
        <authorList>
            <person name="Whitman W.B."/>
            <person name="Woyke T."/>
            <person name="Klenk H.P."/>
            <person name="Zhou Y."/>
            <person name="Lilburn T.G."/>
            <person name="Beck B.J."/>
            <person name="De Vos P."/>
            <person name="Vandamme P."/>
            <person name="Eisen J.A."/>
            <person name="Garrity G."/>
            <person name="Hugenholtz P."/>
            <person name="Kyrpides N.C."/>
        </authorList>
    </citation>
    <scope>NUCLEOTIDE SEQUENCE [LARGE SCALE GENOMIC DNA]</scope>
    <source>
        <strain evidence="1 2">VKM Ac-2540</strain>
    </source>
</reference>
<dbReference type="InterPro" id="IPR027417">
    <property type="entry name" value="P-loop_NTPase"/>
</dbReference>
<dbReference type="Gene3D" id="3.40.50.300">
    <property type="entry name" value="P-loop containing nucleotide triphosphate hydrolases"/>
    <property type="match status" value="1"/>
</dbReference>
<organism evidence="1 2">
    <name type="scientific">Kribbella rubisoli</name>
    <dbReference type="NCBI Taxonomy" id="3075929"/>
    <lineage>
        <taxon>Bacteria</taxon>
        <taxon>Bacillati</taxon>
        <taxon>Actinomycetota</taxon>
        <taxon>Actinomycetes</taxon>
        <taxon>Propionibacteriales</taxon>
        <taxon>Kribbellaceae</taxon>
        <taxon>Kribbella</taxon>
    </lineage>
</organism>
<dbReference type="RefSeq" id="WP_130445127.1">
    <property type="nucleotide sequence ID" value="NZ_SHKR01000012.1"/>
</dbReference>
<comment type="caution">
    <text evidence="1">The sequence shown here is derived from an EMBL/GenBank/DDBJ whole genome shotgun (WGS) entry which is preliminary data.</text>
</comment>
<dbReference type="OrthoDB" id="3820382at2"/>
<protein>
    <recommendedName>
        <fullName evidence="3">AAA domain-containing protein</fullName>
    </recommendedName>
</protein>
<gene>
    <name evidence="1" type="ORF">EV645_3746</name>
</gene>
<evidence type="ECO:0008006" key="3">
    <source>
        <dbReference type="Google" id="ProtNLM"/>
    </source>
</evidence>
<keyword evidence="2" id="KW-1185">Reference proteome</keyword>
<name>A0A4V2FY43_9ACTN</name>
<dbReference type="Proteomes" id="UP000292027">
    <property type="component" value="Unassembled WGS sequence"/>
</dbReference>
<dbReference type="EMBL" id="SHKR01000012">
    <property type="protein sequence ID" value="RZU16196.1"/>
    <property type="molecule type" value="Genomic_DNA"/>
</dbReference>
<proteinExistence type="predicted"/>
<accession>A0A4V2FY43</accession>